<comment type="function">
    <text evidence="1">Involved in the early part of the secretory pathway.</text>
</comment>
<keyword evidence="11" id="KW-1185">Reference proteome</keyword>
<evidence type="ECO:0000256" key="1">
    <source>
        <dbReference type="ARBA" id="ARBA00002154"/>
    </source>
</evidence>
<evidence type="ECO:0000256" key="8">
    <source>
        <dbReference type="ARBA" id="ARBA00023136"/>
    </source>
</evidence>
<dbReference type="SMR" id="A0A7M7TAY9"/>
<dbReference type="GO" id="GO:0000139">
    <property type="term" value="C:Golgi membrane"/>
    <property type="evidence" value="ECO:0007669"/>
    <property type="project" value="UniProtKB-SubCell"/>
</dbReference>
<dbReference type="PANTHER" id="PTHR13229">
    <property type="entry name" value="PROTEIN KISH-A"/>
    <property type="match status" value="1"/>
</dbReference>
<evidence type="ECO:0000256" key="5">
    <source>
        <dbReference type="ARBA" id="ARBA00022729"/>
    </source>
</evidence>
<evidence type="ECO:0000256" key="9">
    <source>
        <dbReference type="SAM" id="Phobius"/>
    </source>
</evidence>
<comment type="similarity">
    <text evidence="3">Belongs to the KISH family.</text>
</comment>
<keyword evidence="5" id="KW-0732">Signal</keyword>
<evidence type="ECO:0000256" key="2">
    <source>
        <dbReference type="ARBA" id="ARBA00004614"/>
    </source>
</evidence>
<dbReference type="RefSeq" id="XP_031788183.1">
    <property type="nucleotide sequence ID" value="XM_031932323.2"/>
</dbReference>
<name>A0A7M7TAY9_NASVI</name>
<sequence length="107" mass="12705">MYIAHTRAHTHILVVFLWNRKGRFVLSFYFTRLRIIFALFNFQSLLAIILMMICTCAYIRLILPNLMDRNKKGFLGVFWKFARIGERKSPYVAACCMLMSISILFWT</sequence>
<dbReference type="OrthoDB" id="10034655at2759"/>
<evidence type="ECO:0000256" key="3">
    <source>
        <dbReference type="ARBA" id="ARBA00008961"/>
    </source>
</evidence>
<evidence type="ECO:0000256" key="6">
    <source>
        <dbReference type="ARBA" id="ARBA00022989"/>
    </source>
</evidence>
<evidence type="ECO:0000256" key="7">
    <source>
        <dbReference type="ARBA" id="ARBA00023034"/>
    </source>
</evidence>
<evidence type="ECO:0000313" key="10">
    <source>
        <dbReference type="EnsemblMetazoa" id="XP_031788183"/>
    </source>
</evidence>
<evidence type="ECO:0008006" key="12">
    <source>
        <dbReference type="Google" id="ProtNLM"/>
    </source>
</evidence>
<feature type="transmembrane region" description="Helical" evidence="9">
    <location>
        <begin position="35"/>
        <end position="63"/>
    </location>
</feature>
<dbReference type="EnsemblMetazoa" id="XM_031932323">
    <property type="protein sequence ID" value="XP_031788183"/>
    <property type="gene ID" value="LOC100678903"/>
</dbReference>
<organism evidence="10 11">
    <name type="scientific">Nasonia vitripennis</name>
    <name type="common">Parasitic wasp</name>
    <dbReference type="NCBI Taxonomy" id="7425"/>
    <lineage>
        <taxon>Eukaryota</taxon>
        <taxon>Metazoa</taxon>
        <taxon>Ecdysozoa</taxon>
        <taxon>Arthropoda</taxon>
        <taxon>Hexapoda</taxon>
        <taxon>Insecta</taxon>
        <taxon>Pterygota</taxon>
        <taxon>Neoptera</taxon>
        <taxon>Endopterygota</taxon>
        <taxon>Hymenoptera</taxon>
        <taxon>Apocrita</taxon>
        <taxon>Proctotrupomorpha</taxon>
        <taxon>Chalcidoidea</taxon>
        <taxon>Pteromalidae</taxon>
        <taxon>Pteromalinae</taxon>
        <taxon>Nasonia</taxon>
    </lineage>
</organism>
<keyword evidence="6 9" id="KW-1133">Transmembrane helix</keyword>
<keyword evidence="7" id="KW-0333">Golgi apparatus</keyword>
<evidence type="ECO:0000256" key="4">
    <source>
        <dbReference type="ARBA" id="ARBA00022692"/>
    </source>
</evidence>
<dbReference type="Pfam" id="PF06842">
    <property type="entry name" value="DUF1242"/>
    <property type="match status" value="1"/>
</dbReference>
<dbReference type="Proteomes" id="UP000002358">
    <property type="component" value="Unassembled WGS sequence"/>
</dbReference>
<dbReference type="CTD" id="50363"/>
<feature type="transmembrane region" description="Helical" evidence="9">
    <location>
        <begin position="89"/>
        <end position="106"/>
    </location>
</feature>
<dbReference type="GeneID" id="100678903"/>
<evidence type="ECO:0000313" key="11">
    <source>
        <dbReference type="Proteomes" id="UP000002358"/>
    </source>
</evidence>
<accession>A0A7M7TAY9</accession>
<comment type="subcellular location">
    <subcellularLocation>
        <location evidence="2">Golgi apparatus membrane</location>
        <topology evidence="2">Single-pass type I membrane protein</topology>
    </subcellularLocation>
</comment>
<dbReference type="InterPro" id="IPR051523">
    <property type="entry name" value="KISH_domain"/>
</dbReference>
<proteinExistence type="inferred from homology"/>
<dbReference type="InterPro" id="IPR009653">
    <property type="entry name" value="Ksh1"/>
</dbReference>
<dbReference type="KEGG" id="nvi:100678903"/>
<dbReference type="AlphaFoldDB" id="A0A7M7TAY9"/>
<protein>
    <recommendedName>
        <fullName evidence="12">Protein kish</fullName>
    </recommendedName>
</protein>
<dbReference type="FunCoup" id="A0A7M7TAY9">
    <property type="interactions" value="1706"/>
</dbReference>
<dbReference type="InParanoid" id="A0A7M7TAY9"/>
<keyword evidence="4 9" id="KW-0812">Transmembrane</keyword>
<reference evidence="10" key="1">
    <citation type="submission" date="2021-01" db="UniProtKB">
        <authorList>
            <consortium name="EnsemblMetazoa"/>
        </authorList>
    </citation>
    <scope>IDENTIFICATION</scope>
</reference>
<keyword evidence="8 9" id="KW-0472">Membrane</keyword>